<dbReference type="OrthoDB" id="975321at2"/>
<reference evidence="1 2" key="1">
    <citation type="submission" date="2017-04" db="EMBL/GenBank/DDBJ databases">
        <authorList>
            <person name="Afonso C.L."/>
            <person name="Miller P.J."/>
            <person name="Scott M.A."/>
            <person name="Spackman E."/>
            <person name="Goraichik I."/>
            <person name="Dimitrov K.M."/>
            <person name="Suarez D.L."/>
            <person name="Swayne D.E."/>
        </authorList>
    </citation>
    <scope>NUCLEOTIDE SEQUENCE [LARGE SCALE GENOMIC DNA]</scope>
    <source>
        <strain evidence="1 2">B5P</strain>
    </source>
</reference>
<evidence type="ECO:0000313" key="1">
    <source>
        <dbReference type="EMBL" id="SMH44566.1"/>
    </source>
</evidence>
<sequence length="374" mass="40617">MNSQIIDAEKAIREIDARGRELREQTRKVYEEAFKGGKEEGKPPPDFEPSSFLLIKSYGGDIGARPMPANIPFWISPAIKVRPVGGGDPNTISAGSPYEIECEIHNRGDLPVPSANVEYFLTDPTIGFDTRYATPLGISSTWVSGLGVARTRIPFLPSSSQAGHKCLIVRAFSFLPYDIPVDDTNLSPVVDRHVAQLNINIVAQAAPFSFNIVRQPNFEGRLSFRAATLREITTAGLPLLAENEFIDGEKFAATLGRTAEFERIGGESDLVLKPGDGSVSLFGSGKGPDLGQQKEMTGRLADALNLIAAGKAHRRQFRELFRERRRMGAFATRDTLVFKTAEFGLKPGMMTAAHLSLTSALGETVGGVTLVLRG</sequence>
<dbReference type="Proteomes" id="UP000193083">
    <property type="component" value="Unassembled WGS sequence"/>
</dbReference>
<name>A0A1X7P1W3_9HYPH</name>
<dbReference type="AlphaFoldDB" id="A0A1X7P1W3"/>
<dbReference type="EMBL" id="FXBL01000004">
    <property type="protein sequence ID" value="SMH44566.1"/>
    <property type="molecule type" value="Genomic_DNA"/>
</dbReference>
<gene>
    <name evidence="1" type="ORF">SAMN02982922_3066</name>
</gene>
<accession>A0A1X7P1W3</accession>
<dbReference type="RefSeq" id="WP_085464937.1">
    <property type="nucleotide sequence ID" value="NZ_FXBL01000004.1"/>
</dbReference>
<organism evidence="1 2">
    <name type="scientific">Mesorhizobium australicum</name>
    <dbReference type="NCBI Taxonomy" id="536018"/>
    <lineage>
        <taxon>Bacteria</taxon>
        <taxon>Pseudomonadati</taxon>
        <taxon>Pseudomonadota</taxon>
        <taxon>Alphaproteobacteria</taxon>
        <taxon>Hyphomicrobiales</taxon>
        <taxon>Phyllobacteriaceae</taxon>
        <taxon>Mesorhizobium</taxon>
    </lineage>
</organism>
<evidence type="ECO:0000313" key="2">
    <source>
        <dbReference type="Proteomes" id="UP000193083"/>
    </source>
</evidence>
<proteinExistence type="predicted"/>
<protein>
    <submittedName>
        <fullName evidence="1">Uncharacterized protein</fullName>
    </submittedName>
</protein>
<keyword evidence="2" id="KW-1185">Reference proteome</keyword>